<evidence type="ECO:0000256" key="5">
    <source>
        <dbReference type="ARBA" id="ARBA00023187"/>
    </source>
</evidence>
<dbReference type="RefSeq" id="XP_013238338.1">
    <property type="nucleotide sequence ID" value="XM_013382884.1"/>
</dbReference>
<dbReference type="InterPro" id="IPR008610">
    <property type="entry name" value="Ebp2"/>
</dbReference>
<comment type="similarity">
    <text evidence="2 7">Belongs to the SLU7 family.</text>
</comment>
<evidence type="ECO:0000259" key="9">
    <source>
        <dbReference type="Pfam" id="PF11708"/>
    </source>
</evidence>
<keyword evidence="6 7" id="KW-0539">Nucleus</keyword>
<comment type="subcellular location">
    <subcellularLocation>
        <location evidence="1 7">Nucleus</location>
    </subcellularLocation>
</comment>
<keyword evidence="4 7" id="KW-0747">Spliceosome</keyword>
<dbReference type="GO" id="GO:0005681">
    <property type="term" value="C:spliceosomal complex"/>
    <property type="evidence" value="ECO:0007669"/>
    <property type="project" value="UniProtKB-UniRule"/>
</dbReference>
<dbReference type="OrthoDB" id="249612at2759"/>
<feature type="region of interest" description="Disordered" evidence="8">
    <location>
        <begin position="100"/>
        <end position="182"/>
    </location>
</feature>
<gene>
    <name evidence="10" type="ORF">DI09_24p320</name>
</gene>
<evidence type="ECO:0000313" key="11">
    <source>
        <dbReference type="Proteomes" id="UP000029725"/>
    </source>
</evidence>
<evidence type="ECO:0000256" key="7">
    <source>
        <dbReference type="RuleBase" id="RU367071"/>
    </source>
</evidence>
<feature type="domain" description="Pre-mRNA-splicing factor SLU7" evidence="9">
    <location>
        <begin position="309"/>
        <end position="435"/>
    </location>
</feature>
<proteinExistence type="inferred from homology"/>
<evidence type="ECO:0000256" key="1">
    <source>
        <dbReference type="ARBA" id="ARBA00004123"/>
    </source>
</evidence>
<feature type="compositionally biased region" description="Basic residues" evidence="8">
    <location>
        <begin position="158"/>
        <end position="177"/>
    </location>
</feature>
<feature type="region of interest" description="Disordered" evidence="8">
    <location>
        <begin position="243"/>
        <end position="262"/>
    </location>
</feature>
<evidence type="ECO:0000256" key="8">
    <source>
        <dbReference type="SAM" id="MobiDB-lite"/>
    </source>
</evidence>
<evidence type="ECO:0000313" key="10">
    <source>
        <dbReference type="EMBL" id="KGG51911.1"/>
    </source>
</evidence>
<comment type="function">
    <text evidence="7">Involved in pre-mRNA splicing.</text>
</comment>
<evidence type="ECO:0000256" key="3">
    <source>
        <dbReference type="ARBA" id="ARBA00022664"/>
    </source>
</evidence>
<dbReference type="GeneID" id="25259226"/>
<dbReference type="GO" id="GO:0030628">
    <property type="term" value="F:pre-mRNA 3'-splice site binding"/>
    <property type="evidence" value="ECO:0007669"/>
    <property type="project" value="UniProtKB-UniRule"/>
</dbReference>
<comment type="caution">
    <text evidence="10">The sequence shown here is derived from an EMBL/GenBank/DDBJ whole genome shotgun (WGS) entry which is preliminary data.</text>
</comment>
<dbReference type="AlphaFoldDB" id="A0A098VW26"/>
<reference evidence="10 11" key="1">
    <citation type="submission" date="2014-04" db="EMBL/GenBank/DDBJ databases">
        <title>A new species of microsporidia sheds light on the evolution of extreme parasitism.</title>
        <authorList>
            <person name="Haag K.L."/>
            <person name="James T.Y."/>
            <person name="Larsson R."/>
            <person name="Schaer T.M."/>
            <person name="Refardt D."/>
            <person name="Pombert J.-F."/>
            <person name="Ebert D."/>
        </authorList>
    </citation>
    <scope>NUCLEOTIDE SEQUENCE [LARGE SCALE GENOMIC DNA]</scope>
    <source>
        <strain evidence="10 11">UGP3</strain>
        <tissue evidence="10">Spores</tissue>
    </source>
</reference>
<sequence length="495" mass="56289">MSFTFLHCVVDTCASSIPDHNDDLQRETFFYQCAKQALLCMANVCTFPPSKETLESADMMLKSKEHMNRLQAKANAINSDRIARVEARKQRTLKKISAQVQKETLKQRTTSKKNRSQLSPLDQDAEEDDFGVHVADSDNDEQAQRRKRYLPKSPLARKNTKKQRPGKARRIQAKNRANRYTGNEAENLAHQKSILVTQLLPKKHQISIIHSTKYRKGACENCGSATHARRDCLERPRKIGAKWSGQDIGPDEIPSIPKDENPPVLPGIKLLSNYDEKRDNWKNFESTTFKEHVEPLYEGLLSRFVSKDASMEQEVDTIVNQKLDFESKSRMTVRNLRIREDTAKYLQKNVSKEAIYDPKTRSLRAPESGGPIQERWVRASFSDLSQLPTELDLFCWDPNRKSTLLPQTSPTQVALEFERYKKTAVNAKNQGSVEIDSEPAASASTEDSKPFVPIPTDENRSYATHSSAWGSFWNDGSWGYACCKSLDRNSACANR</sequence>
<comment type="subunit">
    <text evidence="7">Associated with the spliceosome.</text>
</comment>
<dbReference type="Pfam" id="PF05890">
    <property type="entry name" value="Ebp2"/>
    <property type="match status" value="1"/>
</dbReference>
<dbReference type="Proteomes" id="UP000029725">
    <property type="component" value="Unassembled WGS sequence"/>
</dbReference>
<organism evidence="10 11">
    <name type="scientific">Mitosporidium daphniae</name>
    <dbReference type="NCBI Taxonomy" id="1485682"/>
    <lineage>
        <taxon>Eukaryota</taxon>
        <taxon>Fungi</taxon>
        <taxon>Fungi incertae sedis</taxon>
        <taxon>Microsporidia</taxon>
        <taxon>Mitosporidium</taxon>
    </lineage>
</organism>
<evidence type="ECO:0000256" key="6">
    <source>
        <dbReference type="ARBA" id="ARBA00023242"/>
    </source>
</evidence>
<keyword evidence="3 7" id="KW-0507">mRNA processing</keyword>
<dbReference type="VEuPathDB" id="MicrosporidiaDB:DI09_24p320"/>
<dbReference type="InterPro" id="IPR021715">
    <property type="entry name" value="Slu7_dom"/>
</dbReference>
<dbReference type="Pfam" id="PF11708">
    <property type="entry name" value="Slu7"/>
    <property type="match status" value="1"/>
</dbReference>
<dbReference type="EMBL" id="JMKJ01000166">
    <property type="protein sequence ID" value="KGG51911.1"/>
    <property type="molecule type" value="Genomic_DNA"/>
</dbReference>
<keyword evidence="5 7" id="KW-0508">mRNA splicing</keyword>
<dbReference type="HOGENOM" id="CLU_551036_0_0_1"/>
<evidence type="ECO:0000256" key="4">
    <source>
        <dbReference type="ARBA" id="ARBA00022728"/>
    </source>
</evidence>
<keyword evidence="11" id="KW-1185">Reference proteome</keyword>
<dbReference type="PANTHER" id="PTHR12942">
    <property type="entry name" value="STEP II SPLICING FACTOR SLU7"/>
    <property type="match status" value="1"/>
</dbReference>
<protein>
    <recommendedName>
        <fullName evidence="7">Pre-mRNA-splicing factor SLU7</fullName>
    </recommendedName>
</protein>
<name>A0A098VW26_9MICR</name>
<evidence type="ECO:0000256" key="2">
    <source>
        <dbReference type="ARBA" id="ARBA00007203"/>
    </source>
</evidence>
<accession>A0A098VW26</accession>
<dbReference type="PANTHER" id="PTHR12942:SF2">
    <property type="entry name" value="PRE-MRNA-SPLICING FACTOR SLU7"/>
    <property type="match status" value="1"/>
</dbReference>
<dbReference type="InterPro" id="IPR039974">
    <property type="entry name" value="Splicing_factor_SLU7"/>
</dbReference>
<dbReference type="GO" id="GO:0000398">
    <property type="term" value="P:mRNA splicing, via spliceosome"/>
    <property type="evidence" value="ECO:0007669"/>
    <property type="project" value="UniProtKB-UniRule"/>
</dbReference>
<feature type="region of interest" description="Disordered" evidence="8">
    <location>
        <begin position="430"/>
        <end position="456"/>
    </location>
</feature>